<dbReference type="GO" id="GO:0015629">
    <property type="term" value="C:actin cytoskeleton"/>
    <property type="evidence" value="ECO:0007669"/>
    <property type="project" value="InterPro"/>
</dbReference>
<evidence type="ECO:0000256" key="2">
    <source>
        <dbReference type="ARBA" id="ARBA00023203"/>
    </source>
</evidence>
<comment type="similarity">
    <text evidence="1">Belongs to the actin-binding proteins ADF family.</text>
</comment>
<dbReference type="Pfam" id="PF00241">
    <property type="entry name" value="Cofilin_ADF"/>
    <property type="match status" value="1"/>
</dbReference>
<dbReference type="Gene3D" id="3.40.20.10">
    <property type="entry name" value="Severin"/>
    <property type="match status" value="1"/>
</dbReference>
<evidence type="ECO:0000313" key="5">
    <source>
        <dbReference type="Proteomes" id="UP000694580"/>
    </source>
</evidence>
<dbReference type="CDD" id="cd11286">
    <property type="entry name" value="ADF_cofilin_like"/>
    <property type="match status" value="1"/>
</dbReference>
<dbReference type="SUPFAM" id="SSF55753">
    <property type="entry name" value="Actin depolymerizing proteins"/>
    <property type="match status" value="1"/>
</dbReference>
<evidence type="ECO:0000259" key="3">
    <source>
        <dbReference type="PROSITE" id="PS51263"/>
    </source>
</evidence>
<dbReference type="GeneID" id="114795226"/>
<dbReference type="GO" id="GO:0003779">
    <property type="term" value="F:actin binding"/>
    <property type="evidence" value="ECO:0007669"/>
    <property type="project" value="UniProtKB-KW"/>
</dbReference>
<protein>
    <recommendedName>
        <fullName evidence="3">ADF-H domain-containing protein</fullName>
    </recommendedName>
</protein>
<evidence type="ECO:0000256" key="1">
    <source>
        <dbReference type="ARBA" id="ARBA00006844"/>
    </source>
</evidence>
<dbReference type="GO" id="GO:0030042">
    <property type="term" value="P:actin filament depolymerization"/>
    <property type="evidence" value="ECO:0007669"/>
    <property type="project" value="InterPro"/>
</dbReference>
<organism evidence="4 5">
    <name type="scientific">Denticeps clupeoides</name>
    <name type="common">denticle herring</name>
    <dbReference type="NCBI Taxonomy" id="299321"/>
    <lineage>
        <taxon>Eukaryota</taxon>
        <taxon>Metazoa</taxon>
        <taxon>Chordata</taxon>
        <taxon>Craniata</taxon>
        <taxon>Vertebrata</taxon>
        <taxon>Euteleostomi</taxon>
        <taxon>Actinopterygii</taxon>
        <taxon>Neopterygii</taxon>
        <taxon>Teleostei</taxon>
        <taxon>Clupei</taxon>
        <taxon>Clupeiformes</taxon>
        <taxon>Denticipitoidei</taxon>
        <taxon>Denticipitidae</taxon>
        <taxon>Denticeps</taxon>
    </lineage>
</organism>
<gene>
    <name evidence="4" type="primary">LOC114795226</name>
</gene>
<proteinExistence type="inferred from homology"/>
<dbReference type="AlphaFoldDB" id="A0A8C4D3A5"/>
<dbReference type="PANTHER" id="PTHR11913">
    <property type="entry name" value="COFILIN-RELATED"/>
    <property type="match status" value="1"/>
</dbReference>
<dbReference type="Ensembl" id="ENSDCDT00010064026.1">
    <property type="protein sequence ID" value="ENSDCDP00010053521.1"/>
    <property type="gene ID" value="ENSDCDG00010031063.1"/>
</dbReference>
<dbReference type="Proteomes" id="UP000694580">
    <property type="component" value="Chromosome 8"/>
</dbReference>
<dbReference type="RefSeq" id="XP_028844005.1">
    <property type="nucleotide sequence ID" value="XM_028988172.1"/>
</dbReference>
<dbReference type="SMART" id="SM00102">
    <property type="entry name" value="ADF"/>
    <property type="match status" value="1"/>
</dbReference>
<dbReference type="InterPro" id="IPR017904">
    <property type="entry name" value="ADF/Cofilin"/>
</dbReference>
<sequence length="164" mass="18119">MASGVAIDDDVVTTYDKIRVRHQGSVESERLKLVVFCISSDGKSIIVDTDSNLIVKDVESSDDVFKKIIGTFPKTECRYALYDCTYATKESTKEDLVFIMWVPEEAPLKSKMMYASSKGALKAKLPGLKFEWQVNDLSDAKDPSVLIDKLGGRGTVKSLEGKAL</sequence>
<feature type="domain" description="ADF-H" evidence="3">
    <location>
        <begin position="4"/>
        <end position="150"/>
    </location>
</feature>
<dbReference type="Ensembl" id="ENSDCDT00010064024.1">
    <property type="protein sequence ID" value="ENSDCDP00010053519.1"/>
    <property type="gene ID" value="ENSDCDG00010031063.1"/>
</dbReference>
<dbReference type="PROSITE" id="PS51263">
    <property type="entry name" value="ADF_H"/>
    <property type="match status" value="1"/>
</dbReference>
<keyword evidence="5" id="KW-1185">Reference proteome</keyword>
<dbReference type="PRINTS" id="PR00006">
    <property type="entry name" value="COFILIN"/>
</dbReference>
<dbReference type="InterPro" id="IPR029006">
    <property type="entry name" value="ADF-H/Gelsolin-like_dom_sf"/>
</dbReference>
<keyword evidence="2" id="KW-0009">Actin-binding</keyword>
<name>A0A8C4D3A5_9TELE</name>
<accession>A0A8C4D3A5</accession>
<reference evidence="4 5" key="1">
    <citation type="submission" date="2020-06" db="EMBL/GenBank/DDBJ databases">
        <authorList>
            <consortium name="Wellcome Sanger Institute Data Sharing"/>
        </authorList>
    </citation>
    <scope>NUCLEOTIDE SEQUENCE [LARGE SCALE GENOMIC DNA]</scope>
</reference>
<reference evidence="4" key="2">
    <citation type="submission" date="2025-05" db="UniProtKB">
        <authorList>
            <consortium name="Ensembl"/>
        </authorList>
    </citation>
    <scope>IDENTIFICATION</scope>
</reference>
<dbReference type="OrthoDB" id="10249245at2759"/>
<evidence type="ECO:0000313" key="4">
    <source>
        <dbReference type="Ensembl" id="ENSDCDP00010053521.1"/>
    </source>
</evidence>
<dbReference type="InterPro" id="IPR002108">
    <property type="entry name" value="ADF-H"/>
</dbReference>
<dbReference type="GeneTree" id="ENSGT00950000183000"/>
<dbReference type="Ensembl" id="ENSDCDT00010064028.1">
    <property type="protein sequence ID" value="ENSDCDP00010053523.1"/>
    <property type="gene ID" value="ENSDCDG00010031063.1"/>
</dbReference>